<reference evidence="3" key="1">
    <citation type="submission" date="2006-01" db="EMBL/GenBank/DDBJ databases">
        <authorList>
            <person name="Lindblad-Toh K."/>
            <person name="Mauceli E."/>
            <person name="Grabherr M."/>
            <person name="Chang J.L."/>
            <person name="Lander E.S."/>
        </authorList>
    </citation>
    <scope>NUCLEOTIDE SEQUENCE [LARGE SCALE GENOMIC DNA]</scope>
</reference>
<dbReference type="STRING" id="69293.ENSGACP00000012499"/>
<organism evidence="3">
    <name type="scientific">Gasterosteus aculeatus</name>
    <name type="common">Three-spined stickleback</name>
    <dbReference type="NCBI Taxonomy" id="69293"/>
    <lineage>
        <taxon>Eukaryota</taxon>
        <taxon>Metazoa</taxon>
        <taxon>Chordata</taxon>
        <taxon>Craniata</taxon>
        <taxon>Vertebrata</taxon>
        <taxon>Euteleostomi</taxon>
        <taxon>Actinopterygii</taxon>
        <taxon>Neopterygii</taxon>
        <taxon>Teleostei</taxon>
        <taxon>Neoteleostei</taxon>
        <taxon>Acanthomorphata</taxon>
        <taxon>Eupercaria</taxon>
        <taxon>Perciformes</taxon>
        <taxon>Cottioidei</taxon>
        <taxon>Gasterosteales</taxon>
        <taxon>Gasterosteidae</taxon>
        <taxon>Gasterosteus</taxon>
    </lineage>
</organism>
<feature type="transmembrane region" description="Helical" evidence="2">
    <location>
        <begin position="31"/>
        <end position="51"/>
    </location>
</feature>
<protein>
    <submittedName>
        <fullName evidence="3">Si:dkey-221l4.10</fullName>
    </submittedName>
</protein>
<dbReference type="GO" id="GO:0033270">
    <property type="term" value="C:paranode region of axon"/>
    <property type="evidence" value="ECO:0007669"/>
    <property type="project" value="InterPro"/>
</dbReference>
<proteinExistence type="predicted"/>
<evidence type="ECO:0000313" key="3">
    <source>
        <dbReference type="Ensembl" id="ENSGACP00000012499.1"/>
    </source>
</evidence>
<accession>G3P4H6</accession>
<dbReference type="OMA" id="KTYNRTH"/>
<dbReference type="GO" id="GO:0019911">
    <property type="term" value="F:structural constituent of myelin sheath"/>
    <property type="evidence" value="ECO:0007669"/>
    <property type="project" value="InterPro"/>
</dbReference>
<name>G3P4H6_GASAC</name>
<dbReference type="GO" id="GO:0031641">
    <property type="term" value="P:regulation of myelination"/>
    <property type="evidence" value="ECO:0007669"/>
    <property type="project" value="InterPro"/>
</dbReference>
<dbReference type="GO" id="GO:0043220">
    <property type="term" value="C:Schmidt-Lanterman incisure"/>
    <property type="evidence" value="ECO:0007669"/>
    <property type="project" value="InterPro"/>
</dbReference>
<keyword evidence="2" id="KW-0812">Transmembrane</keyword>
<evidence type="ECO:0000256" key="1">
    <source>
        <dbReference type="SAM" id="MobiDB-lite"/>
    </source>
</evidence>
<dbReference type="PANTHER" id="PTHR35974:SF1">
    <property type="entry name" value="NONCOMPACT MYELIN-ASSOCIATED PROTEIN"/>
    <property type="match status" value="1"/>
</dbReference>
<feature type="compositionally biased region" description="Polar residues" evidence="1">
    <location>
        <begin position="75"/>
        <end position="86"/>
    </location>
</feature>
<dbReference type="PANTHER" id="PTHR35974">
    <property type="entry name" value="NONCOMPACT MYELIN-ASSOCIATED PROTEIN"/>
    <property type="match status" value="1"/>
</dbReference>
<evidence type="ECO:0000256" key="2">
    <source>
        <dbReference type="SAM" id="Phobius"/>
    </source>
</evidence>
<dbReference type="eggNOG" id="ENOG502S8BP">
    <property type="taxonomic scope" value="Eukaryota"/>
</dbReference>
<keyword evidence="2" id="KW-0472">Membrane</keyword>
<feature type="region of interest" description="Disordered" evidence="1">
    <location>
        <begin position="64"/>
        <end position="89"/>
    </location>
</feature>
<keyword evidence="2" id="KW-1133">Transmembrane helix</keyword>
<dbReference type="Ensembl" id="ENSGACT00000012523.1">
    <property type="protein sequence ID" value="ENSGACP00000012499.1"/>
    <property type="gene ID" value="ENSGACG00000009477.1"/>
</dbReference>
<sequence>MQASTVSPVTNPSNTSITKTKEQILIQSSGAMIAVIVLGIIIILAILLIILKTYNRWTHESRVLGARASSKPRPKTSQSTVHSSIPLSPVDIHSVSGSIFSSNPISENSLPLHQAELSSVEGNHMGQLSTISESSGIATSDSTSAANT</sequence>
<dbReference type="InterPro" id="IPR038940">
    <property type="entry name" value="NCMAP"/>
</dbReference>
<dbReference type="GO" id="GO:0005886">
    <property type="term" value="C:plasma membrane"/>
    <property type="evidence" value="ECO:0007669"/>
    <property type="project" value="InterPro"/>
</dbReference>
<reference evidence="3" key="2">
    <citation type="submission" date="2024-04" db="UniProtKB">
        <authorList>
            <consortium name="Ensembl"/>
        </authorList>
    </citation>
    <scope>IDENTIFICATION</scope>
</reference>
<dbReference type="AlphaFoldDB" id="G3P4H6"/>
<dbReference type="InParanoid" id="G3P4H6"/>
<dbReference type="Bgee" id="ENSGACG00000009477">
    <property type="expression patterns" value="Expressed in pharyngeal gill and 5 other cell types or tissues"/>
</dbReference>